<accession>A0A1H4K7S6</accession>
<organism evidence="2 3">
    <name type="scientific">Microbacterium hydrocarbonoxydans</name>
    <dbReference type="NCBI Taxonomy" id="273678"/>
    <lineage>
        <taxon>Bacteria</taxon>
        <taxon>Bacillati</taxon>
        <taxon>Actinomycetota</taxon>
        <taxon>Actinomycetes</taxon>
        <taxon>Micrococcales</taxon>
        <taxon>Microbacteriaceae</taxon>
        <taxon>Microbacterium</taxon>
    </lineage>
</organism>
<dbReference type="SUPFAM" id="SSF47413">
    <property type="entry name" value="lambda repressor-like DNA-binding domains"/>
    <property type="match status" value="1"/>
</dbReference>
<feature type="compositionally biased region" description="Basic and acidic residues" evidence="1">
    <location>
        <begin position="130"/>
        <end position="139"/>
    </location>
</feature>
<protein>
    <recommendedName>
        <fullName evidence="4">HTH cro/C1-type domain-containing protein</fullName>
    </recommendedName>
</protein>
<dbReference type="Proteomes" id="UP000183750">
    <property type="component" value="Unassembled WGS sequence"/>
</dbReference>
<dbReference type="GO" id="GO:0003677">
    <property type="term" value="F:DNA binding"/>
    <property type="evidence" value="ECO:0007669"/>
    <property type="project" value="InterPro"/>
</dbReference>
<evidence type="ECO:0000313" key="3">
    <source>
        <dbReference type="Proteomes" id="UP000183750"/>
    </source>
</evidence>
<feature type="region of interest" description="Disordered" evidence="1">
    <location>
        <begin position="103"/>
        <end position="139"/>
    </location>
</feature>
<evidence type="ECO:0000256" key="1">
    <source>
        <dbReference type="SAM" id="MobiDB-lite"/>
    </source>
</evidence>
<dbReference type="EMBL" id="FNSQ01000005">
    <property type="protein sequence ID" value="SEB54590.1"/>
    <property type="molecule type" value="Genomic_DNA"/>
</dbReference>
<proteinExistence type="predicted"/>
<feature type="compositionally biased region" description="Basic and acidic residues" evidence="1">
    <location>
        <begin position="106"/>
        <end position="118"/>
    </location>
</feature>
<dbReference type="InterPro" id="IPR001387">
    <property type="entry name" value="Cro/C1-type_HTH"/>
</dbReference>
<gene>
    <name evidence="2" type="ORF">SAMN04489807_1280</name>
</gene>
<dbReference type="Gene3D" id="1.10.260.40">
    <property type="entry name" value="lambda repressor-like DNA-binding domains"/>
    <property type="match status" value="1"/>
</dbReference>
<name>A0A1H4K7S6_9MICO</name>
<evidence type="ECO:0000313" key="2">
    <source>
        <dbReference type="EMBL" id="SEB54590.1"/>
    </source>
</evidence>
<sequence>MTASWRRAGAIVTHVKTPGEQFNAAVGRQLRAEIGAAGSSVAAMAREIGIARSALDNYVTGKRAIPVPIVYAVGDVVDVEPHLILRRAEERLAAEDGRRTATITELPRRTDVRGHREDESEVAFDSSLSHARDTDDLYD</sequence>
<dbReference type="CDD" id="cd00093">
    <property type="entry name" value="HTH_XRE"/>
    <property type="match status" value="1"/>
</dbReference>
<dbReference type="AlphaFoldDB" id="A0A1H4K7S6"/>
<reference evidence="3" key="1">
    <citation type="submission" date="2016-10" db="EMBL/GenBank/DDBJ databases">
        <authorList>
            <person name="Varghese N."/>
            <person name="Submissions S."/>
        </authorList>
    </citation>
    <scope>NUCLEOTIDE SEQUENCE [LARGE SCALE GENOMIC DNA]</scope>
    <source>
        <strain evidence="3">DSM 16089</strain>
    </source>
</reference>
<evidence type="ECO:0008006" key="4">
    <source>
        <dbReference type="Google" id="ProtNLM"/>
    </source>
</evidence>
<dbReference type="InterPro" id="IPR010982">
    <property type="entry name" value="Lambda_DNA-bd_dom_sf"/>
</dbReference>
<keyword evidence="3" id="KW-1185">Reference proteome</keyword>